<dbReference type="GO" id="GO:0006210">
    <property type="term" value="P:thymine catabolic process"/>
    <property type="evidence" value="ECO:0007669"/>
    <property type="project" value="TreeGrafter"/>
</dbReference>
<dbReference type="PANTHER" id="PTHR43866">
    <property type="entry name" value="MALONATE-SEMIALDEHYDE DEHYDROGENASE"/>
    <property type="match status" value="1"/>
</dbReference>
<dbReference type="SUPFAM" id="SSF53720">
    <property type="entry name" value="ALDH-like"/>
    <property type="match status" value="1"/>
</dbReference>
<evidence type="ECO:0000259" key="5">
    <source>
        <dbReference type="Pfam" id="PF00171"/>
    </source>
</evidence>
<dbReference type="GO" id="GO:0004491">
    <property type="term" value="F:methylmalonate-semialdehyde dehydrogenase (acylating, NAD) activity"/>
    <property type="evidence" value="ECO:0007669"/>
    <property type="project" value="UniProtKB-EC"/>
</dbReference>
<dbReference type="InterPro" id="IPR016160">
    <property type="entry name" value="Ald_DH_CS_CYS"/>
</dbReference>
<dbReference type="FunFam" id="3.40.605.10:FF:000003">
    <property type="entry name" value="Methylmalonate-semialdehyde dehydrogenase [acylating]"/>
    <property type="match status" value="1"/>
</dbReference>
<accession>A0A1D1Y3D2</accession>
<dbReference type="InterPro" id="IPR016162">
    <property type="entry name" value="Ald_DH_N"/>
</dbReference>
<dbReference type="Gene3D" id="3.40.309.10">
    <property type="entry name" value="Aldehyde Dehydrogenase, Chain A, domain 2"/>
    <property type="match status" value="1"/>
</dbReference>
<sequence>MMMMLAPRRRAPGLQRPIAALGAFFRLSTAAADASPVRRSPTALVRNLIGGEFVESRAQSFVDVVNPATQELVSRVPLTTDDEFKAAVGAAKRAFPSWSSTPVTARQRIMFKLQELIRRDMDKLALNITTEQGKTLRDAQGDVFRGLEVVEHACGMATLQMGEFVSNVSHGIDTYSIREPLGVCAGICPFNFPAMIPLWMFPVAVTCGNTFVLKPSEKDPGAAMMLAELAMEAGLPDGVLNIVHGTTGTVNNICDDKDIKAISFVGSNTAGMHIYARAASKGKRVQSNMGAKNHAIIMPDASVDATLNALVAAGFGAAGQRCMALSTAVFVGGSKPWENELVKRAKSLKVNAGIESETDLGPVISRQGISKEPREVTAIEQKLELLSESD</sequence>
<feature type="domain" description="Aldehyde dehydrogenase" evidence="5">
    <location>
        <begin position="53"/>
        <end position="371"/>
    </location>
</feature>
<evidence type="ECO:0000256" key="4">
    <source>
        <dbReference type="ARBA" id="ARBA00023027"/>
    </source>
</evidence>
<evidence type="ECO:0000256" key="2">
    <source>
        <dbReference type="ARBA" id="ARBA00013048"/>
    </source>
</evidence>
<organism evidence="6">
    <name type="scientific">Anthurium amnicola</name>
    <dbReference type="NCBI Taxonomy" id="1678845"/>
    <lineage>
        <taxon>Eukaryota</taxon>
        <taxon>Viridiplantae</taxon>
        <taxon>Streptophyta</taxon>
        <taxon>Embryophyta</taxon>
        <taxon>Tracheophyta</taxon>
        <taxon>Spermatophyta</taxon>
        <taxon>Magnoliopsida</taxon>
        <taxon>Liliopsida</taxon>
        <taxon>Araceae</taxon>
        <taxon>Pothoideae</taxon>
        <taxon>Potheae</taxon>
        <taxon>Anthurium</taxon>
    </lineage>
</organism>
<evidence type="ECO:0000256" key="3">
    <source>
        <dbReference type="ARBA" id="ARBA00023002"/>
    </source>
</evidence>
<dbReference type="Gene3D" id="3.40.605.10">
    <property type="entry name" value="Aldehyde Dehydrogenase, Chain A, domain 1"/>
    <property type="match status" value="1"/>
</dbReference>
<evidence type="ECO:0000256" key="1">
    <source>
        <dbReference type="ARBA" id="ARBA00009986"/>
    </source>
</evidence>
<dbReference type="InterPro" id="IPR015590">
    <property type="entry name" value="Aldehyde_DH_dom"/>
</dbReference>
<dbReference type="GO" id="GO:0005739">
    <property type="term" value="C:mitochondrion"/>
    <property type="evidence" value="ECO:0007669"/>
    <property type="project" value="TreeGrafter"/>
</dbReference>
<comment type="similarity">
    <text evidence="1">Belongs to the aldehyde dehydrogenase family.</text>
</comment>
<dbReference type="InterPro" id="IPR016161">
    <property type="entry name" value="Ald_DH/histidinol_DH"/>
</dbReference>
<dbReference type="Pfam" id="PF00171">
    <property type="entry name" value="Aldedh"/>
    <property type="match status" value="1"/>
</dbReference>
<name>A0A1D1Y3D2_9ARAE</name>
<keyword evidence="3" id="KW-0560">Oxidoreductase</keyword>
<dbReference type="NCBIfam" id="TIGR01722">
    <property type="entry name" value="MMSDH"/>
    <property type="match status" value="1"/>
</dbReference>
<dbReference type="InterPro" id="IPR010061">
    <property type="entry name" value="MeMal-semiAld_DH"/>
</dbReference>
<dbReference type="GO" id="GO:0006574">
    <property type="term" value="P:L-valine catabolic process"/>
    <property type="evidence" value="ECO:0007669"/>
    <property type="project" value="TreeGrafter"/>
</dbReference>
<evidence type="ECO:0000313" key="6">
    <source>
        <dbReference type="EMBL" id="JAT49150.1"/>
    </source>
</evidence>
<dbReference type="InterPro" id="IPR016163">
    <property type="entry name" value="Ald_DH_C"/>
</dbReference>
<dbReference type="EMBL" id="GDJX01018786">
    <property type="protein sequence ID" value="JAT49150.1"/>
    <property type="molecule type" value="Transcribed_RNA"/>
</dbReference>
<dbReference type="PROSITE" id="PS00070">
    <property type="entry name" value="ALDEHYDE_DEHYDR_CYS"/>
    <property type="match status" value="1"/>
</dbReference>
<gene>
    <name evidence="6" type="primary">ALDH6B2_3</name>
    <name evidence="6" type="ORF">g.115030</name>
</gene>
<protein>
    <recommendedName>
        <fullName evidence="2">methylmalonate-semialdehyde dehydrogenase (CoA acylating)</fullName>
        <ecNumber evidence="2">1.2.1.27</ecNumber>
    </recommendedName>
</protein>
<keyword evidence="4" id="KW-0520">NAD</keyword>
<dbReference type="AlphaFoldDB" id="A0A1D1Y3D2"/>
<dbReference type="PANTHER" id="PTHR43866:SF3">
    <property type="entry name" value="METHYLMALONATE-SEMIALDEHYDE DEHYDROGENASE [ACYLATING], MITOCHONDRIAL"/>
    <property type="match status" value="1"/>
</dbReference>
<reference evidence="6" key="1">
    <citation type="submission" date="2015-07" db="EMBL/GenBank/DDBJ databases">
        <title>Transcriptome Assembly of Anthurium amnicola.</title>
        <authorList>
            <person name="Suzuki J."/>
        </authorList>
    </citation>
    <scope>NUCLEOTIDE SEQUENCE</scope>
</reference>
<proteinExistence type="inferred from homology"/>
<dbReference type="EC" id="1.2.1.27" evidence="2"/>